<dbReference type="GO" id="GO:0003884">
    <property type="term" value="F:D-amino-acid oxidase activity"/>
    <property type="evidence" value="ECO:0007669"/>
    <property type="project" value="UniProtKB-EC"/>
</dbReference>
<evidence type="ECO:0000313" key="11">
    <source>
        <dbReference type="Proteomes" id="UP000215377"/>
    </source>
</evidence>
<comment type="similarity">
    <text evidence="2">Belongs to the DAMOX/DASOX family.</text>
</comment>
<dbReference type="InterPro" id="IPR006076">
    <property type="entry name" value="FAD-dep_OxRdtase"/>
</dbReference>
<dbReference type="EC" id="1.4.3.3" evidence="6"/>
<evidence type="ECO:0000313" key="10">
    <source>
        <dbReference type="EMBL" id="OWU70943.1"/>
    </source>
</evidence>
<dbReference type="SUPFAM" id="SSF54373">
    <property type="entry name" value="FAD-linked reductases, C-terminal domain"/>
    <property type="match status" value="1"/>
</dbReference>
<keyword evidence="11" id="KW-1185">Reference proteome</keyword>
<comment type="cofactor">
    <cofactor evidence="1">
        <name>FAD</name>
        <dbReference type="ChEBI" id="CHEBI:57692"/>
    </cofactor>
</comment>
<evidence type="ECO:0000256" key="6">
    <source>
        <dbReference type="ARBA" id="ARBA00039101"/>
    </source>
</evidence>
<dbReference type="InterPro" id="IPR023209">
    <property type="entry name" value="DAO"/>
</dbReference>
<dbReference type="SUPFAM" id="SSF51905">
    <property type="entry name" value="FAD/NAD(P)-binding domain"/>
    <property type="match status" value="1"/>
</dbReference>
<dbReference type="GO" id="GO:0046416">
    <property type="term" value="P:D-amino acid metabolic process"/>
    <property type="evidence" value="ECO:0007669"/>
    <property type="project" value="InterPro"/>
</dbReference>
<evidence type="ECO:0000259" key="9">
    <source>
        <dbReference type="Pfam" id="PF01266"/>
    </source>
</evidence>
<evidence type="ECO:0000256" key="8">
    <source>
        <dbReference type="ARBA" id="ARBA00049547"/>
    </source>
</evidence>
<dbReference type="OrthoDB" id="9790035at2"/>
<comment type="caution">
    <text evidence="10">The sequence shown here is derived from an EMBL/GenBank/DDBJ whole genome shotgun (WGS) entry which is preliminary data.</text>
</comment>
<dbReference type="Pfam" id="PF01266">
    <property type="entry name" value="DAO"/>
    <property type="match status" value="1"/>
</dbReference>
<comment type="catalytic activity">
    <reaction evidence="8">
        <text>a D-alpha-amino acid + O2 + H2O = a 2-oxocarboxylate + H2O2 + NH4(+)</text>
        <dbReference type="Rhea" id="RHEA:21816"/>
        <dbReference type="ChEBI" id="CHEBI:15377"/>
        <dbReference type="ChEBI" id="CHEBI:15379"/>
        <dbReference type="ChEBI" id="CHEBI:16240"/>
        <dbReference type="ChEBI" id="CHEBI:28938"/>
        <dbReference type="ChEBI" id="CHEBI:35179"/>
        <dbReference type="ChEBI" id="CHEBI:59871"/>
        <dbReference type="EC" id="1.4.3.3"/>
    </reaction>
    <physiologicalReaction direction="left-to-right" evidence="8">
        <dbReference type="Rhea" id="RHEA:21817"/>
    </physiologicalReaction>
</comment>
<keyword evidence="4" id="KW-0274">FAD</keyword>
<dbReference type="PANTHER" id="PTHR11530">
    <property type="entry name" value="D-AMINO ACID OXIDASE"/>
    <property type="match status" value="1"/>
</dbReference>
<feature type="domain" description="FAD dependent oxidoreductase" evidence="9">
    <location>
        <begin position="4"/>
        <end position="310"/>
    </location>
</feature>
<gene>
    <name evidence="10" type="ORF">ATO3_19035</name>
</gene>
<dbReference type="RefSeq" id="WP_088651495.1">
    <property type="nucleotide sequence ID" value="NZ_AQQR01000010.1"/>
</dbReference>
<keyword evidence="5" id="KW-0560">Oxidoreductase</keyword>
<name>A0A225NEB1_9RHOB</name>
<sequence length="325" mass="35658">MTRATVIGAGVAGLCVATELVRRGHDVTVFDPAPMPGPHHCSWWAGGMLAPFCEGETAEEPVVRLGQVSADWWESQGVPVTRRGTIVVTPGRDRRELDRFARRTRGHSLLDAGALAALEPDLAGRFDRALHVGEEAHLDPRAALRHLRTRLETDGVRFVAEQGRADGLTFDCRGLAARDALPALRGVKGEMAVLHAPDIRLTRPVRLLHPRFPLYAVPRADGHVMLGATQIESDDRRRRVRSVLELLSAAYALHPAFGEAELVEIGVDARPAFPDNLPRLIRRGDTIHVNGLFRHGFLLAPALARMAAELAFDGCKPEFYHEDHG</sequence>
<dbReference type="PANTHER" id="PTHR11530:SF11">
    <property type="entry name" value="D-ASPARTATE OXIDASE"/>
    <property type="match status" value="1"/>
</dbReference>
<evidence type="ECO:0000256" key="5">
    <source>
        <dbReference type="ARBA" id="ARBA00023002"/>
    </source>
</evidence>
<accession>A0A225NEB1</accession>
<dbReference type="AlphaFoldDB" id="A0A225NEB1"/>
<dbReference type="Gene3D" id="3.50.50.60">
    <property type="entry name" value="FAD/NAD(P)-binding domain"/>
    <property type="match status" value="2"/>
</dbReference>
<dbReference type="InterPro" id="IPR036188">
    <property type="entry name" value="FAD/NAD-bd_sf"/>
</dbReference>
<proteinExistence type="inferred from homology"/>
<dbReference type="Gene3D" id="3.30.9.10">
    <property type="entry name" value="D-Amino Acid Oxidase, subunit A, domain 2"/>
    <property type="match status" value="2"/>
</dbReference>
<evidence type="ECO:0000256" key="4">
    <source>
        <dbReference type="ARBA" id="ARBA00022827"/>
    </source>
</evidence>
<dbReference type="GO" id="GO:0071949">
    <property type="term" value="F:FAD binding"/>
    <property type="evidence" value="ECO:0007669"/>
    <property type="project" value="InterPro"/>
</dbReference>
<evidence type="ECO:0000256" key="2">
    <source>
        <dbReference type="ARBA" id="ARBA00006730"/>
    </source>
</evidence>
<keyword evidence="3" id="KW-0285">Flavoprotein</keyword>
<evidence type="ECO:0000256" key="7">
    <source>
        <dbReference type="ARBA" id="ARBA00039751"/>
    </source>
</evidence>
<dbReference type="EMBL" id="AQQR01000010">
    <property type="protein sequence ID" value="OWU70943.1"/>
    <property type="molecule type" value="Genomic_DNA"/>
</dbReference>
<evidence type="ECO:0000256" key="3">
    <source>
        <dbReference type="ARBA" id="ARBA00022630"/>
    </source>
</evidence>
<protein>
    <recommendedName>
        <fullName evidence="7">D-amino-acid oxidase</fullName>
        <ecNumber evidence="6">1.4.3.3</ecNumber>
    </recommendedName>
</protein>
<organism evidence="10 11">
    <name type="scientific">Marinibacterium profundimaris</name>
    <dbReference type="NCBI Taxonomy" id="1679460"/>
    <lineage>
        <taxon>Bacteria</taxon>
        <taxon>Pseudomonadati</taxon>
        <taxon>Pseudomonadota</taxon>
        <taxon>Alphaproteobacteria</taxon>
        <taxon>Rhodobacterales</taxon>
        <taxon>Paracoccaceae</taxon>
        <taxon>Marinibacterium</taxon>
    </lineage>
</organism>
<evidence type="ECO:0000256" key="1">
    <source>
        <dbReference type="ARBA" id="ARBA00001974"/>
    </source>
</evidence>
<reference evidence="10 11" key="1">
    <citation type="submission" date="2013-04" db="EMBL/GenBank/DDBJ databases">
        <title>Oceanicola sp. 22II1-22F33 Genome Sequencing.</title>
        <authorList>
            <person name="Lai Q."/>
            <person name="Li G."/>
            <person name="Shao Z."/>
        </authorList>
    </citation>
    <scope>NUCLEOTIDE SEQUENCE [LARGE SCALE GENOMIC DNA]</scope>
    <source>
        <strain evidence="10 11">22II1-22F33</strain>
    </source>
</reference>
<dbReference type="Proteomes" id="UP000215377">
    <property type="component" value="Unassembled WGS sequence"/>
</dbReference>